<evidence type="ECO:0000313" key="2">
    <source>
        <dbReference type="Proteomes" id="UP001165561"/>
    </source>
</evidence>
<name>A0ABT5TSC6_9MICO</name>
<reference evidence="1" key="1">
    <citation type="submission" date="2023-02" db="EMBL/GenBank/DDBJ databases">
        <title>Georgenia sp.10Sc9-8, isolated from a soil sample collected from the Taklamakan desert.</title>
        <authorList>
            <person name="Liu S."/>
        </authorList>
    </citation>
    <scope>NUCLEOTIDE SEQUENCE</scope>
    <source>
        <strain evidence="1">10Sc9-8</strain>
    </source>
</reference>
<protein>
    <recommendedName>
        <fullName evidence="3">Beta-propeller fold lactonase family protein</fullName>
    </recommendedName>
</protein>
<organism evidence="1 2">
    <name type="scientific">Georgenia halotolerans</name>
    <dbReference type="NCBI Taxonomy" id="3028317"/>
    <lineage>
        <taxon>Bacteria</taxon>
        <taxon>Bacillati</taxon>
        <taxon>Actinomycetota</taxon>
        <taxon>Actinomycetes</taxon>
        <taxon>Micrococcales</taxon>
        <taxon>Bogoriellaceae</taxon>
        <taxon>Georgenia</taxon>
    </lineage>
</organism>
<proteinExistence type="predicted"/>
<dbReference type="Gene3D" id="2.130.10.10">
    <property type="entry name" value="YVTN repeat-like/Quinoprotein amine dehydrogenase"/>
    <property type="match status" value="1"/>
</dbReference>
<keyword evidence="2" id="KW-1185">Reference proteome</keyword>
<evidence type="ECO:0008006" key="3">
    <source>
        <dbReference type="Google" id="ProtNLM"/>
    </source>
</evidence>
<dbReference type="Proteomes" id="UP001165561">
    <property type="component" value="Unassembled WGS sequence"/>
</dbReference>
<dbReference type="InterPro" id="IPR015943">
    <property type="entry name" value="WD40/YVTN_repeat-like_dom_sf"/>
</dbReference>
<evidence type="ECO:0000313" key="1">
    <source>
        <dbReference type="EMBL" id="MDD9204953.1"/>
    </source>
</evidence>
<feature type="non-terminal residue" evidence="1">
    <location>
        <position position="1"/>
    </location>
</feature>
<accession>A0ABT5TSC6</accession>
<comment type="caution">
    <text evidence="1">The sequence shown here is derived from an EMBL/GenBank/DDBJ whole genome shotgun (WGS) entry which is preliminary data.</text>
</comment>
<dbReference type="SUPFAM" id="SSF63825">
    <property type="entry name" value="YWTD domain"/>
    <property type="match status" value="1"/>
</dbReference>
<dbReference type="EMBL" id="JARACI010000126">
    <property type="protein sequence ID" value="MDD9204953.1"/>
    <property type="molecule type" value="Genomic_DNA"/>
</dbReference>
<sequence>PADPGRLRIDSAGGALYAAFPSEEDGTIGLRSYNAYDGLSLLEEYELDAGVNAVDFDPENGLVYVAHDSAEGGLSMIDVLTGTTTRISGGDFAVPFSGVAVDGTRGLIYATSAEAAD</sequence>
<gene>
    <name evidence="1" type="ORF">PU560_00570</name>
</gene>
<feature type="non-terminal residue" evidence="1">
    <location>
        <position position="117"/>
    </location>
</feature>